<evidence type="ECO:0000256" key="6">
    <source>
        <dbReference type="ARBA" id="ARBA00023136"/>
    </source>
</evidence>
<name>A0A8C0GX82_CHEAB</name>
<evidence type="ECO:0000256" key="11">
    <source>
        <dbReference type="SAM" id="Phobius"/>
    </source>
</evidence>
<accession>A0A8C0GX82</accession>
<protein>
    <recommendedName>
        <fullName evidence="13">Ig-like domain-containing protein</fullName>
    </recommendedName>
</protein>
<keyword evidence="5" id="KW-1064">Adaptive immunity</keyword>
<proteinExistence type="predicted"/>
<dbReference type="PROSITE" id="PS00290">
    <property type="entry name" value="IG_MHC"/>
    <property type="match status" value="1"/>
</dbReference>
<keyword evidence="2 11" id="KW-0812">Transmembrane</keyword>
<evidence type="ECO:0000256" key="10">
    <source>
        <dbReference type="SAM" id="MobiDB-lite"/>
    </source>
</evidence>
<evidence type="ECO:0000313" key="14">
    <source>
        <dbReference type="Ensembl" id="ENSCABP00000014607.1"/>
    </source>
</evidence>
<evidence type="ECO:0000256" key="1">
    <source>
        <dbReference type="ARBA" id="ARBA00004479"/>
    </source>
</evidence>
<dbReference type="PANTHER" id="PTHR19944:SF99">
    <property type="entry name" value="HLA CLASS II HISTOCOMPATIBILITY ANTIGEN, DRB1 BETA CHAIN"/>
    <property type="match status" value="1"/>
</dbReference>
<feature type="chain" id="PRO_5034640381" description="Ig-like domain-containing protein" evidence="12">
    <location>
        <begin position="25"/>
        <end position="449"/>
    </location>
</feature>
<keyword evidence="12" id="KW-0732">Signal</keyword>
<dbReference type="InterPro" id="IPR000353">
    <property type="entry name" value="MHC_II_b_N"/>
</dbReference>
<dbReference type="InterPro" id="IPR007110">
    <property type="entry name" value="Ig-like_dom"/>
</dbReference>
<dbReference type="Pfam" id="PF00969">
    <property type="entry name" value="MHC_II_beta"/>
    <property type="match status" value="1"/>
</dbReference>
<dbReference type="FunFam" id="2.60.40.10:FF:000116">
    <property type="entry name" value="HLA class II histocompatibility antigen, DRB1-1 beta chain"/>
    <property type="match status" value="1"/>
</dbReference>
<dbReference type="Ensembl" id="ENSCABT00000016002.1">
    <property type="protein sequence ID" value="ENSCABP00000014607.1"/>
    <property type="gene ID" value="ENSCABG00000009428.1"/>
</dbReference>
<dbReference type="SUPFAM" id="SSF48726">
    <property type="entry name" value="Immunoglobulin"/>
    <property type="match status" value="1"/>
</dbReference>
<evidence type="ECO:0000256" key="2">
    <source>
        <dbReference type="ARBA" id="ARBA00022692"/>
    </source>
</evidence>
<reference evidence="14" key="1">
    <citation type="submission" date="2025-08" db="UniProtKB">
        <authorList>
            <consortium name="Ensembl"/>
        </authorList>
    </citation>
    <scope>IDENTIFICATION</scope>
</reference>
<dbReference type="AlphaFoldDB" id="A0A8C0GX82"/>
<dbReference type="SUPFAM" id="SSF54452">
    <property type="entry name" value="MHC antigen-recognition domain"/>
    <property type="match status" value="1"/>
</dbReference>
<keyword evidence="8" id="KW-0325">Glycoprotein</keyword>
<dbReference type="PROSITE" id="PS50835">
    <property type="entry name" value="IG_LIKE"/>
    <property type="match status" value="1"/>
</dbReference>
<evidence type="ECO:0000256" key="5">
    <source>
        <dbReference type="ARBA" id="ARBA00023130"/>
    </source>
</evidence>
<evidence type="ECO:0000256" key="9">
    <source>
        <dbReference type="ARBA" id="ARBA00023182"/>
    </source>
</evidence>
<feature type="signal peptide" evidence="12">
    <location>
        <begin position="1"/>
        <end position="24"/>
    </location>
</feature>
<dbReference type="InterPro" id="IPR013783">
    <property type="entry name" value="Ig-like_fold"/>
</dbReference>
<dbReference type="GO" id="GO:0042613">
    <property type="term" value="C:MHC class II protein complex"/>
    <property type="evidence" value="ECO:0007669"/>
    <property type="project" value="UniProtKB-KW"/>
</dbReference>
<feature type="domain" description="Ig-like" evidence="13">
    <location>
        <begin position="123"/>
        <end position="211"/>
    </location>
</feature>
<dbReference type="GO" id="GO:0002504">
    <property type="term" value="P:antigen processing and presentation of peptide or polysaccharide antigen via MHC class II"/>
    <property type="evidence" value="ECO:0007669"/>
    <property type="project" value="UniProtKB-KW"/>
</dbReference>
<dbReference type="InterPro" id="IPR011162">
    <property type="entry name" value="MHC_I/II-like_Ag-recog"/>
</dbReference>
<dbReference type="Gene3D" id="2.60.40.10">
    <property type="entry name" value="Immunoglobulins"/>
    <property type="match status" value="1"/>
</dbReference>
<evidence type="ECO:0000256" key="12">
    <source>
        <dbReference type="SAM" id="SignalP"/>
    </source>
</evidence>
<dbReference type="InterPro" id="IPR036179">
    <property type="entry name" value="Ig-like_dom_sf"/>
</dbReference>
<evidence type="ECO:0000256" key="8">
    <source>
        <dbReference type="ARBA" id="ARBA00023180"/>
    </source>
</evidence>
<sequence>MGAGWILGARSCWAGALLVTVTVGRVPEPARLPPPENFLYQEKWDCYLPTGTGGVRFVWRGIYAGSNHHFRQRPGVFEAERSWGARHRRWNKDPTSWRRSAAVDTFCRHNYGRSSLSTVPVQPKVKVSPTKSGSPPHPHLLVCSVTGFYPSGIEIKWLKNGQEQTAGVVSTELLQNGDWTFQILVMLEMSPRRGDVYTCQVEHISLQGPLTVHWGKSSDSARSKMLTGVGGFMLGLIFLAPGLLIYLKNKKGERLRAGAGHQGVCRGIWGWGGSGESGPDCKLSTLPPLAGAAGSRLLLSWARGWVRPSPLLGQGQSSDHGEISVQGPRARLEALSLPSPAEPARWDRPRPLAVQGAAPAWGSEHFPSPPPGRDSRSGICSNNRGGEPQVWGLEWGWVPSEDHSTPWGRGWSSDPQELAPSPRALTLFLFLFQGALFPNLQVISIPLPR</sequence>
<keyword evidence="9" id="KW-0491">MHC II</keyword>
<evidence type="ECO:0000256" key="4">
    <source>
        <dbReference type="ARBA" id="ARBA00022989"/>
    </source>
</evidence>
<evidence type="ECO:0000256" key="3">
    <source>
        <dbReference type="ARBA" id="ARBA00022859"/>
    </source>
</evidence>
<evidence type="ECO:0000259" key="13">
    <source>
        <dbReference type="PROSITE" id="PS50835"/>
    </source>
</evidence>
<keyword evidence="4 11" id="KW-1133">Transmembrane helix</keyword>
<keyword evidence="3" id="KW-0391">Immunity</keyword>
<keyword evidence="15" id="KW-1185">Reference proteome</keyword>
<dbReference type="PANTHER" id="PTHR19944">
    <property type="entry name" value="MHC CLASS II-RELATED"/>
    <property type="match status" value="1"/>
</dbReference>
<feature type="region of interest" description="Disordered" evidence="10">
    <location>
        <begin position="358"/>
        <end position="383"/>
    </location>
</feature>
<dbReference type="GO" id="GO:0002250">
    <property type="term" value="P:adaptive immune response"/>
    <property type="evidence" value="ECO:0007669"/>
    <property type="project" value="UniProtKB-KW"/>
</dbReference>
<dbReference type="Proteomes" id="UP000694404">
    <property type="component" value="Unplaced"/>
</dbReference>
<dbReference type="GeneTree" id="ENSGT00940000162390"/>
<dbReference type="CDD" id="cd05766">
    <property type="entry name" value="IgC1_MHC_II_beta"/>
    <property type="match status" value="1"/>
</dbReference>
<dbReference type="Pfam" id="PF07654">
    <property type="entry name" value="C1-set"/>
    <property type="match status" value="1"/>
</dbReference>
<reference evidence="14" key="2">
    <citation type="submission" date="2025-09" db="UniProtKB">
        <authorList>
            <consortium name="Ensembl"/>
        </authorList>
    </citation>
    <scope>IDENTIFICATION</scope>
</reference>
<keyword evidence="7" id="KW-1015">Disulfide bond</keyword>
<dbReference type="InterPro" id="IPR003006">
    <property type="entry name" value="Ig/MHC_CS"/>
</dbReference>
<evidence type="ECO:0000256" key="7">
    <source>
        <dbReference type="ARBA" id="ARBA00023157"/>
    </source>
</evidence>
<dbReference type="Gene3D" id="3.10.320.10">
    <property type="entry name" value="Class II Histocompatibility Antigen, M Beta Chain, Chain B, domain 1"/>
    <property type="match status" value="1"/>
</dbReference>
<dbReference type="InterPro" id="IPR050160">
    <property type="entry name" value="MHC/Immunoglobulin"/>
</dbReference>
<comment type="subcellular location">
    <subcellularLocation>
        <location evidence="1">Membrane</location>
        <topology evidence="1">Single-pass type I membrane protein</topology>
    </subcellularLocation>
</comment>
<evidence type="ECO:0000313" key="15">
    <source>
        <dbReference type="Proteomes" id="UP000694404"/>
    </source>
</evidence>
<dbReference type="InterPro" id="IPR014745">
    <property type="entry name" value="MHC_II_a/b_N"/>
</dbReference>
<dbReference type="SMART" id="SM00407">
    <property type="entry name" value="IGc1"/>
    <property type="match status" value="1"/>
</dbReference>
<organism evidence="14 15">
    <name type="scientific">Chelonoidis abingdonii</name>
    <name type="common">Abingdon island giant tortoise</name>
    <name type="synonym">Testudo abingdonii</name>
    <dbReference type="NCBI Taxonomy" id="106734"/>
    <lineage>
        <taxon>Eukaryota</taxon>
        <taxon>Metazoa</taxon>
        <taxon>Chordata</taxon>
        <taxon>Craniata</taxon>
        <taxon>Vertebrata</taxon>
        <taxon>Euteleostomi</taxon>
        <taxon>Archelosauria</taxon>
        <taxon>Testudinata</taxon>
        <taxon>Testudines</taxon>
        <taxon>Cryptodira</taxon>
        <taxon>Durocryptodira</taxon>
        <taxon>Testudinoidea</taxon>
        <taxon>Testudinidae</taxon>
        <taxon>Chelonoidis</taxon>
    </lineage>
</organism>
<feature type="transmembrane region" description="Helical" evidence="11">
    <location>
        <begin position="225"/>
        <end position="247"/>
    </location>
</feature>
<dbReference type="InterPro" id="IPR003597">
    <property type="entry name" value="Ig_C1-set"/>
</dbReference>
<keyword evidence="6 11" id="KW-0472">Membrane</keyword>